<dbReference type="EMBL" id="RCUY01000005">
    <property type="protein sequence ID" value="RLP83004.1"/>
    <property type="molecule type" value="Genomic_DNA"/>
</dbReference>
<dbReference type="OrthoDB" id="5064383at2"/>
<proteinExistence type="predicted"/>
<accession>A0A3L7ASA0</accession>
<evidence type="ECO:0000313" key="1">
    <source>
        <dbReference type="EMBL" id="RLP83004.1"/>
    </source>
</evidence>
<evidence type="ECO:0000313" key="2">
    <source>
        <dbReference type="Proteomes" id="UP000269438"/>
    </source>
</evidence>
<reference evidence="1 2" key="1">
    <citation type="submission" date="2018-10" db="EMBL/GenBank/DDBJ databases">
        <authorList>
            <person name="Li J."/>
        </authorList>
    </citation>
    <scope>NUCLEOTIDE SEQUENCE [LARGE SCALE GENOMIC DNA]</scope>
    <source>
        <strain evidence="1 2">JCM 11654</strain>
    </source>
</reference>
<keyword evidence="2" id="KW-1185">Reference proteome</keyword>
<name>A0A3L7ASA0_9MICO</name>
<comment type="caution">
    <text evidence="1">The sequence shown here is derived from an EMBL/GenBank/DDBJ whole genome shotgun (WGS) entry which is preliminary data.</text>
</comment>
<sequence length="276" mass="29427">MFEPEIRDVTPPGGAPIAEVYFGSLARGTATITVWVTTGGTVRELRGAIRQPTVGSYVGYDRAVPTGPASYQAEMFDARGNSLGWTGSRTIELGFTDSWIHNPLDPDGAVRVRLLEGSEESVRRPPQGHLVLPLGRADSIWVGTGRAGVTGVKFAIYTDTVADVERMLAMLGTPDKPLTPIVCFRFGAGQGRLLPSPFYAALPGGTDMQEVSGTADELGVIHEMQATQALPPAPGIFVPLLTYAHLNAYYDSYAAAGSDNQSYATLARRIDIARSA</sequence>
<gene>
    <name evidence="1" type="ORF">D9V34_07105</name>
</gene>
<dbReference type="AlphaFoldDB" id="A0A3L7ASA0"/>
<dbReference type="Proteomes" id="UP000269438">
    <property type="component" value="Unassembled WGS sequence"/>
</dbReference>
<dbReference type="RefSeq" id="WP_121688142.1">
    <property type="nucleotide sequence ID" value="NZ_RCUY01000005.1"/>
</dbReference>
<organism evidence="1 2">
    <name type="scientific">Mycetocola lacteus</name>
    <dbReference type="NCBI Taxonomy" id="76637"/>
    <lineage>
        <taxon>Bacteria</taxon>
        <taxon>Bacillati</taxon>
        <taxon>Actinomycetota</taxon>
        <taxon>Actinomycetes</taxon>
        <taxon>Micrococcales</taxon>
        <taxon>Microbacteriaceae</taxon>
        <taxon>Mycetocola</taxon>
    </lineage>
</organism>
<protein>
    <submittedName>
        <fullName evidence="1">Uncharacterized protein</fullName>
    </submittedName>
</protein>